<keyword evidence="16" id="KW-1185">Reference proteome</keyword>
<dbReference type="InterPro" id="IPR014710">
    <property type="entry name" value="RmlC-like_jellyroll"/>
</dbReference>
<evidence type="ECO:0000256" key="9">
    <source>
        <dbReference type="ARBA" id="ARBA00023004"/>
    </source>
</evidence>
<name>I7MLV5_TETTS</name>
<keyword evidence="7" id="KW-0223">Dioxygenase</keyword>
<feature type="domain" description="Homogentisate 1,2-dioxygenase C-terminal" evidence="13">
    <location>
        <begin position="291"/>
        <end position="441"/>
    </location>
</feature>
<keyword evidence="5 12" id="KW-0479">Metal-binding</keyword>
<dbReference type="OrthoDB" id="1689029at2759"/>
<dbReference type="InterPro" id="IPR005708">
    <property type="entry name" value="Homogentis_dOase"/>
</dbReference>
<dbReference type="GO" id="GO:0046872">
    <property type="term" value="F:metal ion binding"/>
    <property type="evidence" value="ECO:0007669"/>
    <property type="project" value="UniProtKB-KW"/>
</dbReference>
<dbReference type="PANTHER" id="PTHR11056:SF0">
    <property type="entry name" value="HOMOGENTISATE 1,2-DIOXYGENASE"/>
    <property type="match status" value="1"/>
</dbReference>
<keyword evidence="6" id="KW-0828">Tyrosine catabolism</keyword>
<keyword evidence="8" id="KW-0560">Oxidoreductase</keyword>
<evidence type="ECO:0000313" key="15">
    <source>
        <dbReference type="EMBL" id="EAS03141.1"/>
    </source>
</evidence>
<keyword evidence="10" id="KW-0585">Phenylalanine catabolism</keyword>
<dbReference type="InterPro" id="IPR046452">
    <property type="entry name" value="HgmA_N"/>
</dbReference>
<feature type="binding site" evidence="12">
    <location>
        <position position="345"/>
    </location>
    <ligand>
        <name>Fe cation</name>
        <dbReference type="ChEBI" id="CHEBI:24875"/>
    </ligand>
</feature>
<dbReference type="Pfam" id="PF04209">
    <property type="entry name" value="HgmA_C"/>
    <property type="match status" value="1"/>
</dbReference>
<protein>
    <recommendedName>
        <fullName evidence="4">homogentisate 1,2-dioxygenase</fullName>
        <ecNumber evidence="4">1.13.11.5</ecNumber>
    </recommendedName>
</protein>
<dbReference type="Proteomes" id="UP000009168">
    <property type="component" value="Unassembled WGS sequence"/>
</dbReference>
<feature type="binding site" evidence="12">
    <location>
        <position position="351"/>
    </location>
    <ligand>
        <name>Fe cation</name>
        <dbReference type="ChEBI" id="CHEBI:24875"/>
    </ligand>
</feature>
<dbReference type="OMA" id="MLPHGPD"/>
<evidence type="ECO:0000259" key="13">
    <source>
        <dbReference type="Pfam" id="PF04209"/>
    </source>
</evidence>
<dbReference type="GO" id="GO:0005737">
    <property type="term" value="C:cytoplasm"/>
    <property type="evidence" value="ECO:0007669"/>
    <property type="project" value="TreeGrafter"/>
</dbReference>
<evidence type="ECO:0000256" key="2">
    <source>
        <dbReference type="ARBA" id="ARBA00004704"/>
    </source>
</evidence>
<evidence type="ECO:0000256" key="5">
    <source>
        <dbReference type="ARBA" id="ARBA00022723"/>
    </source>
</evidence>
<organism evidence="15 16">
    <name type="scientific">Tetrahymena thermophila (strain SB210)</name>
    <dbReference type="NCBI Taxonomy" id="312017"/>
    <lineage>
        <taxon>Eukaryota</taxon>
        <taxon>Sar</taxon>
        <taxon>Alveolata</taxon>
        <taxon>Ciliophora</taxon>
        <taxon>Intramacronucleata</taxon>
        <taxon>Oligohymenophorea</taxon>
        <taxon>Hymenostomatida</taxon>
        <taxon>Tetrahymenina</taxon>
        <taxon>Tetrahymenidae</taxon>
        <taxon>Tetrahymena</taxon>
    </lineage>
</organism>
<dbReference type="InterPro" id="IPR011051">
    <property type="entry name" value="RmlC_Cupin_sf"/>
</dbReference>
<sequence>METKLKPTRDFTDLKYGEGFGNHFCTEALPGALPKGQNSPQQCPYNLVAEQFSGTAFTVPRASNQRTWLYKIKPSVCHTPFKPCDPTKYKYIKNNFLNAEEMHTTPNQLRWKPLPYNKAEPKDWVESLVTVAGAGDPQIKQGIAIYLYSANKNMGNTVFYNSDGDFLVVPQEGTLFITTELGKMTVGPREICVLPRGLKFSIDLEQESRGYVCEVFKGHFKIPDLGPIGANGLANPRDFQAPVAWYENVEADFTLLNKFQGKMFQSTTKSSPFNVVAWHGNYAPCKYNLDNFNTMNTVSFDHPDPSIFTVLTCPTDEPGVAVCDFAIFPPRWMVAEHTFRPPYYHRNIMSEYMGNIQGVYDAKEGGFGPGCGSLHNIMTAHGPETDVFHKASNSELSPVKYPYENLAFMFESSYFINTTKFVMDDVVNVDHDYFQCWQKLEDLKLQTN</sequence>
<evidence type="ECO:0000256" key="1">
    <source>
        <dbReference type="ARBA" id="ARBA00001962"/>
    </source>
</evidence>
<evidence type="ECO:0000256" key="8">
    <source>
        <dbReference type="ARBA" id="ARBA00023002"/>
    </source>
</evidence>
<dbReference type="EC" id="1.13.11.5" evidence="4"/>
<dbReference type="AlphaFoldDB" id="I7MLV5"/>
<dbReference type="HOGENOM" id="CLU_027174_0_0_1"/>
<evidence type="ECO:0000256" key="10">
    <source>
        <dbReference type="ARBA" id="ARBA00023232"/>
    </source>
</evidence>
<gene>
    <name evidence="15" type="ORF">TTHERM_00446240</name>
</gene>
<comment type="pathway">
    <text evidence="2">Amino-acid degradation; L-phenylalanine degradation; acetoacetate and fumarate from L-phenylalanine: step 4/6.</text>
</comment>
<dbReference type="GeneID" id="7843807"/>
<comment type="similarity">
    <text evidence="3">Belongs to the homogentisate dioxygenase family.</text>
</comment>
<feature type="active site" description="Proton acceptor" evidence="11">
    <location>
        <position position="302"/>
    </location>
</feature>
<comment type="cofactor">
    <cofactor evidence="1 12">
        <name>Fe cation</name>
        <dbReference type="ChEBI" id="CHEBI:24875"/>
    </cofactor>
</comment>
<feature type="domain" description="Homogentisate 1,2-dioxygenase N-terminal" evidence="14">
    <location>
        <begin position="15"/>
        <end position="289"/>
    </location>
</feature>
<dbReference type="Gene3D" id="2.60.120.10">
    <property type="entry name" value="Jelly Rolls"/>
    <property type="match status" value="1"/>
</dbReference>
<dbReference type="eggNOG" id="KOG1417">
    <property type="taxonomic scope" value="Eukaryota"/>
</dbReference>
<dbReference type="NCBIfam" id="TIGR01015">
    <property type="entry name" value="hmgA"/>
    <property type="match status" value="1"/>
</dbReference>
<dbReference type="InParanoid" id="I7MLV5"/>
<dbReference type="InterPro" id="IPR046451">
    <property type="entry name" value="HgmA_C"/>
</dbReference>
<evidence type="ECO:0000256" key="12">
    <source>
        <dbReference type="PIRSR" id="PIRSR605708-2"/>
    </source>
</evidence>
<dbReference type="CDD" id="cd07000">
    <property type="entry name" value="cupin_HGO_N"/>
    <property type="match status" value="1"/>
</dbReference>
<dbReference type="STRING" id="312017.I7MLV5"/>
<accession>I7MLV5</accession>
<evidence type="ECO:0000256" key="3">
    <source>
        <dbReference type="ARBA" id="ARBA00007757"/>
    </source>
</evidence>
<dbReference type="GO" id="GO:0004411">
    <property type="term" value="F:homogentisate 1,2-dioxygenase activity"/>
    <property type="evidence" value="ECO:0007669"/>
    <property type="project" value="UniProtKB-EC"/>
</dbReference>
<dbReference type="GO" id="GO:0006559">
    <property type="term" value="P:L-phenylalanine catabolic process"/>
    <property type="evidence" value="ECO:0007669"/>
    <property type="project" value="UniProtKB-UniPathway"/>
</dbReference>
<dbReference type="RefSeq" id="XP_001023386.1">
    <property type="nucleotide sequence ID" value="XM_001023386.3"/>
</dbReference>
<dbReference type="SUPFAM" id="SSF51182">
    <property type="entry name" value="RmlC-like cupins"/>
    <property type="match status" value="1"/>
</dbReference>
<dbReference type="GO" id="GO:0006572">
    <property type="term" value="P:L-tyrosine catabolic process"/>
    <property type="evidence" value="ECO:0007669"/>
    <property type="project" value="UniProtKB-KW"/>
</dbReference>
<evidence type="ECO:0000256" key="7">
    <source>
        <dbReference type="ARBA" id="ARBA00022964"/>
    </source>
</evidence>
<feature type="binding site" evidence="12">
    <location>
        <position position="381"/>
    </location>
    <ligand>
        <name>homogentisate</name>
        <dbReference type="ChEBI" id="CHEBI:16169"/>
    </ligand>
</feature>
<dbReference type="UniPathway" id="UPA00139">
    <property type="reaction ID" value="UER00339"/>
</dbReference>
<evidence type="ECO:0000259" key="14">
    <source>
        <dbReference type="Pfam" id="PF20510"/>
    </source>
</evidence>
<evidence type="ECO:0000256" key="6">
    <source>
        <dbReference type="ARBA" id="ARBA00022878"/>
    </source>
</evidence>
<evidence type="ECO:0000256" key="4">
    <source>
        <dbReference type="ARBA" id="ARBA00013127"/>
    </source>
</evidence>
<dbReference type="Pfam" id="PF20510">
    <property type="entry name" value="HgmA_N"/>
    <property type="match status" value="1"/>
</dbReference>
<evidence type="ECO:0000313" key="16">
    <source>
        <dbReference type="Proteomes" id="UP000009168"/>
    </source>
</evidence>
<dbReference type="EMBL" id="GG662504">
    <property type="protein sequence ID" value="EAS03141.1"/>
    <property type="molecule type" value="Genomic_DNA"/>
</dbReference>
<feature type="binding site" evidence="12">
    <location>
        <position position="360"/>
    </location>
    <ligand>
        <name>homogentisate</name>
        <dbReference type="ChEBI" id="CHEBI:16169"/>
    </ligand>
</feature>
<reference evidence="16" key="1">
    <citation type="journal article" date="2006" name="PLoS Biol.">
        <title>Macronuclear genome sequence of the ciliate Tetrahymena thermophila, a model eukaryote.</title>
        <authorList>
            <person name="Eisen J.A."/>
            <person name="Coyne R.S."/>
            <person name="Wu M."/>
            <person name="Wu D."/>
            <person name="Thiagarajan M."/>
            <person name="Wortman J.R."/>
            <person name="Badger J.H."/>
            <person name="Ren Q."/>
            <person name="Amedeo P."/>
            <person name="Jones K.M."/>
            <person name="Tallon L.J."/>
            <person name="Delcher A.L."/>
            <person name="Salzberg S.L."/>
            <person name="Silva J.C."/>
            <person name="Haas B.J."/>
            <person name="Majoros W.H."/>
            <person name="Farzad M."/>
            <person name="Carlton J.M."/>
            <person name="Smith R.K. Jr."/>
            <person name="Garg J."/>
            <person name="Pearlman R.E."/>
            <person name="Karrer K.M."/>
            <person name="Sun L."/>
            <person name="Manning G."/>
            <person name="Elde N.C."/>
            <person name="Turkewitz A.P."/>
            <person name="Asai D.J."/>
            <person name="Wilkes D.E."/>
            <person name="Wang Y."/>
            <person name="Cai H."/>
            <person name="Collins K."/>
            <person name="Stewart B.A."/>
            <person name="Lee S.R."/>
            <person name="Wilamowska K."/>
            <person name="Weinberg Z."/>
            <person name="Ruzzo W.L."/>
            <person name="Wloga D."/>
            <person name="Gaertig J."/>
            <person name="Frankel J."/>
            <person name="Tsao C.-C."/>
            <person name="Gorovsky M.A."/>
            <person name="Keeling P.J."/>
            <person name="Waller R.F."/>
            <person name="Patron N.J."/>
            <person name="Cherry J.M."/>
            <person name="Stover N.A."/>
            <person name="Krieger C.J."/>
            <person name="del Toro C."/>
            <person name="Ryder H.F."/>
            <person name="Williamson S.C."/>
            <person name="Barbeau R.A."/>
            <person name="Hamilton E.P."/>
            <person name="Orias E."/>
        </authorList>
    </citation>
    <scope>NUCLEOTIDE SEQUENCE [LARGE SCALE GENOMIC DNA]</scope>
    <source>
        <strain evidence="16">SB210</strain>
    </source>
</reference>
<feature type="binding site" evidence="12">
    <location>
        <position position="381"/>
    </location>
    <ligand>
        <name>Fe cation</name>
        <dbReference type="ChEBI" id="CHEBI:24875"/>
    </ligand>
</feature>
<dbReference type="FunFam" id="2.60.120.10:FF:000034">
    <property type="entry name" value="Homogentisate 1,2-dioxygenase"/>
    <property type="match status" value="1"/>
</dbReference>
<evidence type="ECO:0000256" key="11">
    <source>
        <dbReference type="PIRSR" id="PIRSR605708-1"/>
    </source>
</evidence>
<keyword evidence="9 12" id="KW-0408">Iron</keyword>
<dbReference type="KEGG" id="tet:TTHERM_00446240"/>
<proteinExistence type="inferred from homology"/>
<dbReference type="PANTHER" id="PTHR11056">
    <property type="entry name" value="HOMOGENTISATE 1,2-DIOXYGENASE"/>
    <property type="match status" value="1"/>
</dbReference>